<accession>A0A9K3HIJ6</accession>
<dbReference type="EMBL" id="MNCJ02000327">
    <property type="protein sequence ID" value="KAF5778961.1"/>
    <property type="molecule type" value="Genomic_DNA"/>
</dbReference>
<name>A0A9K3HIJ6_HELAN</name>
<evidence type="ECO:0000313" key="2">
    <source>
        <dbReference type="EMBL" id="KAF5778961.1"/>
    </source>
</evidence>
<feature type="region of interest" description="Disordered" evidence="1">
    <location>
        <begin position="77"/>
        <end position="109"/>
    </location>
</feature>
<keyword evidence="3" id="KW-1185">Reference proteome</keyword>
<proteinExistence type="predicted"/>
<evidence type="ECO:0000256" key="1">
    <source>
        <dbReference type="SAM" id="MobiDB-lite"/>
    </source>
</evidence>
<dbReference type="AlphaFoldDB" id="A0A9K3HIJ6"/>
<sequence length="109" mass="11917">MTHTTKGFKKLSGVDHVDNAILLPSNNSNSSSSDRDLECKISSARSSKSIKDIWNKVDRVFSDIRLSIKRSSPRARWLEKDHASPVRSSGGGGVDEILGDGLCRNGRCC</sequence>
<evidence type="ECO:0000313" key="3">
    <source>
        <dbReference type="Proteomes" id="UP000215914"/>
    </source>
</evidence>
<gene>
    <name evidence="2" type="ORF">HanXRQr2_Chr12g0553751</name>
</gene>
<reference evidence="2" key="1">
    <citation type="journal article" date="2017" name="Nature">
        <title>The sunflower genome provides insights into oil metabolism, flowering and Asterid evolution.</title>
        <authorList>
            <person name="Badouin H."/>
            <person name="Gouzy J."/>
            <person name="Grassa C.J."/>
            <person name="Murat F."/>
            <person name="Staton S.E."/>
            <person name="Cottret L."/>
            <person name="Lelandais-Briere C."/>
            <person name="Owens G.L."/>
            <person name="Carrere S."/>
            <person name="Mayjonade B."/>
            <person name="Legrand L."/>
            <person name="Gill N."/>
            <person name="Kane N.C."/>
            <person name="Bowers J.E."/>
            <person name="Hubner S."/>
            <person name="Bellec A."/>
            <person name="Berard A."/>
            <person name="Berges H."/>
            <person name="Blanchet N."/>
            <person name="Boniface M.C."/>
            <person name="Brunel D."/>
            <person name="Catrice O."/>
            <person name="Chaidir N."/>
            <person name="Claudel C."/>
            <person name="Donnadieu C."/>
            <person name="Faraut T."/>
            <person name="Fievet G."/>
            <person name="Helmstetter N."/>
            <person name="King M."/>
            <person name="Knapp S.J."/>
            <person name="Lai Z."/>
            <person name="Le Paslier M.C."/>
            <person name="Lippi Y."/>
            <person name="Lorenzon L."/>
            <person name="Mandel J.R."/>
            <person name="Marage G."/>
            <person name="Marchand G."/>
            <person name="Marquand E."/>
            <person name="Bret-Mestries E."/>
            <person name="Morien E."/>
            <person name="Nambeesan S."/>
            <person name="Nguyen T."/>
            <person name="Pegot-Espagnet P."/>
            <person name="Pouilly N."/>
            <person name="Raftis F."/>
            <person name="Sallet E."/>
            <person name="Schiex T."/>
            <person name="Thomas J."/>
            <person name="Vandecasteele C."/>
            <person name="Vares D."/>
            <person name="Vear F."/>
            <person name="Vautrin S."/>
            <person name="Crespi M."/>
            <person name="Mangin B."/>
            <person name="Burke J.M."/>
            <person name="Salse J."/>
            <person name="Munos S."/>
            <person name="Vincourt P."/>
            <person name="Rieseberg L.H."/>
            <person name="Langlade N.B."/>
        </authorList>
    </citation>
    <scope>NUCLEOTIDE SEQUENCE</scope>
    <source>
        <tissue evidence="2">Leaves</tissue>
    </source>
</reference>
<reference evidence="2" key="2">
    <citation type="submission" date="2020-06" db="EMBL/GenBank/DDBJ databases">
        <title>Helianthus annuus Genome sequencing and assembly Release 2.</title>
        <authorList>
            <person name="Gouzy J."/>
            <person name="Langlade N."/>
            <person name="Munos S."/>
        </authorList>
    </citation>
    <scope>NUCLEOTIDE SEQUENCE</scope>
    <source>
        <tissue evidence="2">Leaves</tissue>
    </source>
</reference>
<dbReference type="Proteomes" id="UP000215914">
    <property type="component" value="Unassembled WGS sequence"/>
</dbReference>
<dbReference type="Gramene" id="mRNA:HanXRQr2_Chr12g0553751">
    <property type="protein sequence ID" value="CDS:HanXRQr2_Chr12g0553751.1"/>
    <property type="gene ID" value="HanXRQr2_Chr12g0553751"/>
</dbReference>
<organism evidence="2 3">
    <name type="scientific">Helianthus annuus</name>
    <name type="common">Common sunflower</name>
    <dbReference type="NCBI Taxonomy" id="4232"/>
    <lineage>
        <taxon>Eukaryota</taxon>
        <taxon>Viridiplantae</taxon>
        <taxon>Streptophyta</taxon>
        <taxon>Embryophyta</taxon>
        <taxon>Tracheophyta</taxon>
        <taxon>Spermatophyta</taxon>
        <taxon>Magnoliopsida</taxon>
        <taxon>eudicotyledons</taxon>
        <taxon>Gunneridae</taxon>
        <taxon>Pentapetalae</taxon>
        <taxon>asterids</taxon>
        <taxon>campanulids</taxon>
        <taxon>Asterales</taxon>
        <taxon>Asteraceae</taxon>
        <taxon>Asteroideae</taxon>
        <taxon>Heliantheae alliance</taxon>
        <taxon>Heliantheae</taxon>
        <taxon>Helianthus</taxon>
    </lineage>
</organism>
<protein>
    <submittedName>
        <fullName evidence="2">Uncharacterized protein</fullName>
    </submittedName>
</protein>
<comment type="caution">
    <text evidence="2">The sequence shown here is derived from an EMBL/GenBank/DDBJ whole genome shotgun (WGS) entry which is preliminary data.</text>
</comment>